<evidence type="ECO:0000313" key="2">
    <source>
        <dbReference type="EMBL" id="KAG6483231.1"/>
    </source>
</evidence>
<keyword evidence="1" id="KW-0472">Membrane</keyword>
<keyword evidence="1" id="KW-0812">Transmembrane</keyword>
<accession>A0A8J5FDU9</accession>
<comment type="caution">
    <text evidence="2">The sequence shown here is derived from an EMBL/GenBank/DDBJ whole genome shotgun (WGS) entry which is preliminary data.</text>
</comment>
<sequence>MKPLGCLGIGLSIVSGCLLLALVAELYYFFWWKKRRSNVDIERSFSIPGKELPYLFCWKKPSFLIPAALNSDGICTGADHSDDGHGQPKPLEDDAELMCLAGYQRSLFTIEEETQDDLESCGSKKGPIRKSLRDLLQSNETPTATPLSSPALTPMACQKKTMLHSQPEASSSPPPTFKFLRDAEEKLYRKTLVEEALKVQISCRQMENRDRGQQSSQVANLVRAIAEKTQFFFVFCNAFRSDRSGLTLYKALEKMHICCFFSAQLRPV</sequence>
<proteinExistence type="predicted"/>
<evidence type="ECO:0000256" key="1">
    <source>
        <dbReference type="SAM" id="Phobius"/>
    </source>
</evidence>
<dbReference type="EMBL" id="JACMSC010000016">
    <property type="protein sequence ID" value="KAG6483231.1"/>
    <property type="molecule type" value="Genomic_DNA"/>
</dbReference>
<dbReference type="Proteomes" id="UP000734854">
    <property type="component" value="Unassembled WGS sequence"/>
</dbReference>
<evidence type="ECO:0000313" key="3">
    <source>
        <dbReference type="Proteomes" id="UP000734854"/>
    </source>
</evidence>
<gene>
    <name evidence="2" type="ORF">ZIOFF_059873</name>
</gene>
<protein>
    <submittedName>
        <fullName evidence="2">Uncharacterized protein</fullName>
    </submittedName>
</protein>
<dbReference type="PROSITE" id="PS51257">
    <property type="entry name" value="PROKAR_LIPOPROTEIN"/>
    <property type="match status" value="1"/>
</dbReference>
<keyword evidence="3" id="KW-1185">Reference proteome</keyword>
<dbReference type="InterPro" id="IPR045884">
    <property type="entry name" value="At5g59350-like"/>
</dbReference>
<dbReference type="PANTHER" id="PTHR34054:SF2">
    <property type="entry name" value="EXPRESSED PROTEIN"/>
    <property type="match status" value="1"/>
</dbReference>
<dbReference type="PANTHER" id="PTHR34054">
    <property type="entry name" value="EXPRESSED PROTEIN"/>
    <property type="match status" value="1"/>
</dbReference>
<keyword evidence="1" id="KW-1133">Transmembrane helix</keyword>
<feature type="transmembrane region" description="Helical" evidence="1">
    <location>
        <begin position="6"/>
        <end position="30"/>
    </location>
</feature>
<dbReference type="AlphaFoldDB" id="A0A8J5FDU9"/>
<name>A0A8J5FDU9_ZINOF</name>
<organism evidence="2 3">
    <name type="scientific">Zingiber officinale</name>
    <name type="common">Ginger</name>
    <name type="synonym">Amomum zingiber</name>
    <dbReference type="NCBI Taxonomy" id="94328"/>
    <lineage>
        <taxon>Eukaryota</taxon>
        <taxon>Viridiplantae</taxon>
        <taxon>Streptophyta</taxon>
        <taxon>Embryophyta</taxon>
        <taxon>Tracheophyta</taxon>
        <taxon>Spermatophyta</taxon>
        <taxon>Magnoliopsida</taxon>
        <taxon>Liliopsida</taxon>
        <taxon>Zingiberales</taxon>
        <taxon>Zingiberaceae</taxon>
        <taxon>Zingiber</taxon>
    </lineage>
</organism>
<reference evidence="2 3" key="1">
    <citation type="submission" date="2020-08" db="EMBL/GenBank/DDBJ databases">
        <title>Plant Genome Project.</title>
        <authorList>
            <person name="Zhang R.-G."/>
        </authorList>
    </citation>
    <scope>NUCLEOTIDE SEQUENCE [LARGE SCALE GENOMIC DNA]</scope>
    <source>
        <tissue evidence="2">Rhizome</tissue>
    </source>
</reference>